<dbReference type="EMBL" id="JACIEV010000004">
    <property type="protein sequence ID" value="MBB4153742.1"/>
    <property type="molecule type" value="Genomic_DNA"/>
</dbReference>
<keyword evidence="1" id="KW-0732">Signal</keyword>
<reference evidence="3 4" key="1">
    <citation type="submission" date="2020-08" db="EMBL/GenBank/DDBJ databases">
        <title>Genomic Encyclopedia of Type Strains, Phase IV (KMG-IV): sequencing the most valuable type-strain genomes for metagenomic binning, comparative biology and taxonomic classification.</title>
        <authorList>
            <person name="Goeker M."/>
        </authorList>
    </citation>
    <scope>NUCLEOTIDE SEQUENCE [LARGE SCALE GENOMIC DNA]</scope>
    <source>
        <strain evidence="3 4">YC6723</strain>
    </source>
</reference>
<gene>
    <name evidence="3" type="ORF">GGQ80_001648</name>
</gene>
<accession>A0A840FAT1</accession>
<dbReference type="InterPro" id="IPR013424">
    <property type="entry name" value="Ice-binding_C"/>
</dbReference>
<evidence type="ECO:0000313" key="4">
    <source>
        <dbReference type="Proteomes" id="UP000529795"/>
    </source>
</evidence>
<dbReference type="NCBIfam" id="TIGR02595">
    <property type="entry name" value="PEP_CTERM"/>
    <property type="match status" value="1"/>
</dbReference>
<proteinExistence type="predicted"/>
<evidence type="ECO:0000313" key="3">
    <source>
        <dbReference type="EMBL" id="MBB4153742.1"/>
    </source>
</evidence>
<evidence type="ECO:0000259" key="2">
    <source>
        <dbReference type="Pfam" id="PF07589"/>
    </source>
</evidence>
<protein>
    <recommendedName>
        <fullName evidence="2">Ice-binding protein C-terminal domain-containing protein</fullName>
    </recommendedName>
</protein>
<dbReference type="Pfam" id="PF07589">
    <property type="entry name" value="PEP-CTERM"/>
    <property type="match status" value="1"/>
</dbReference>
<organism evidence="3 4">
    <name type="scientific">Sphingomonas jinjuensis</name>
    <dbReference type="NCBI Taxonomy" id="535907"/>
    <lineage>
        <taxon>Bacteria</taxon>
        <taxon>Pseudomonadati</taxon>
        <taxon>Pseudomonadota</taxon>
        <taxon>Alphaproteobacteria</taxon>
        <taxon>Sphingomonadales</taxon>
        <taxon>Sphingomonadaceae</taxon>
        <taxon>Sphingomonas</taxon>
    </lineage>
</organism>
<feature type="domain" description="Ice-binding protein C-terminal" evidence="2">
    <location>
        <begin position="221"/>
        <end position="245"/>
    </location>
</feature>
<name>A0A840FAT1_9SPHN</name>
<feature type="signal peptide" evidence="1">
    <location>
        <begin position="1"/>
        <end position="21"/>
    </location>
</feature>
<keyword evidence="4" id="KW-1185">Reference proteome</keyword>
<comment type="caution">
    <text evidence="3">The sequence shown here is derived from an EMBL/GenBank/DDBJ whole genome shotgun (WGS) entry which is preliminary data.</text>
</comment>
<feature type="chain" id="PRO_5032285973" description="Ice-binding protein C-terminal domain-containing protein" evidence="1">
    <location>
        <begin position="22"/>
        <end position="252"/>
    </location>
</feature>
<evidence type="ECO:0000256" key="1">
    <source>
        <dbReference type="SAM" id="SignalP"/>
    </source>
</evidence>
<sequence length="252" mass="25331">MKGLVLAAAAAGVLMASAASAQTTTVTTLDGSQGMAAPASEQYANSTISITSSTALSADGSLAFTGGRGRVLNGNNYVPNQNYGSANSIVSLTGDYLVNNGGIGGIQSPAFRIYVQDGAQRSELIWEAANNGGYTLGQAGSVTAASLFWQFVAGPGATLNGQGKYVLRTAAAWGDLYSANAIVSAFGVGFGGDAGATFNALADNVVLTTDSGSRGYAFAAAIPEPATWMMMIAGFGLVGGAMRRRSVKVAIA</sequence>
<dbReference type="RefSeq" id="WP_246346955.1">
    <property type="nucleotide sequence ID" value="NZ_JACIEV010000004.1"/>
</dbReference>
<dbReference type="AlphaFoldDB" id="A0A840FAT1"/>
<dbReference type="Proteomes" id="UP000529795">
    <property type="component" value="Unassembled WGS sequence"/>
</dbReference>
<dbReference type="NCBIfam" id="NF035944">
    <property type="entry name" value="PEPxxWA-CTERM"/>
    <property type="match status" value="1"/>
</dbReference>